<evidence type="ECO:0000256" key="4">
    <source>
        <dbReference type="SAM" id="MobiDB-lite"/>
    </source>
</evidence>
<accession>A0AAD9L901</accession>
<dbReference type="PANTHER" id="PTHR45867">
    <property type="entry name" value="PURPLE ACID PHOSPHATASE"/>
    <property type="match status" value="1"/>
</dbReference>
<evidence type="ECO:0000313" key="8">
    <source>
        <dbReference type="EMBL" id="KAK1926844.1"/>
    </source>
</evidence>
<feature type="region of interest" description="Disordered" evidence="4">
    <location>
        <begin position="512"/>
        <end position="546"/>
    </location>
</feature>
<dbReference type="InterPro" id="IPR025733">
    <property type="entry name" value="PAPs_C"/>
</dbReference>
<dbReference type="InterPro" id="IPR008963">
    <property type="entry name" value="Purple_acid_Pase-like_N"/>
</dbReference>
<dbReference type="GO" id="GO:0003993">
    <property type="term" value="F:acid phosphatase activity"/>
    <property type="evidence" value="ECO:0007669"/>
    <property type="project" value="UniProtKB-EC"/>
</dbReference>
<comment type="catalytic activity">
    <reaction evidence="3">
        <text>a phosphate monoester + H2O = an alcohol + phosphate</text>
        <dbReference type="Rhea" id="RHEA:15017"/>
        <dbReference type="ChEBI" id="CHEBI:15377"/>
        <dbReference type="ChEBI" id="CHEBI:30879"/>
        <dbReference type="ChEBI" id="CHEBI:43474"/>
        <dbReference type="ChEBI" id="CHEBI:67140"/>
        <dbReference type="EC" id="3.1.3.2"/>
    </reaction>
</comment>
<dbReference type="CDD" id="cd00839">
    <property type="entry name" value="MPP_PAPs"/>
    <property type="match status" value="1"/>
</dbReference>
<keyword evidence="2" id="KW-0325">Glycoprotein</keyword>
<comment type="similarity">
    <text evidence="3">Belongs to the metallophosphoesterase superfamily. Purple acid phosphatase family.</text>
</comment>
<evidence type="ECO:0000256" key="2">
    <source>
        <dbReference type="ARBA" id="ARBA00023180"/>
    </source>
</evidence>
<feature type="domain" description="Purple acid phosphatase C-terminal" evidence="6">
    <location>
        <begin position="443"/>
        <end position="504"/>
    </location>
</feature>
<evidence type="ECO:0000259" key="6">
    <source>
        <dbReference type="Pfam" id="PF14008"/>
    </source>
</evidence>
<dbReference type="Gene3D" id="2.60.40.380">
    <property type="entry name" value="Purple acid phosphatase-like, N-terminal"/>
    <property type="match status" value="1"/>
</dbReference>
<organism evidence="8 9">
    <name type="scientific">Papiliotrema laurentii</name>
    <name type="common">Cryptococcus laurentii</name>
    <dbReference type="NCBI Taxonomy" id="5418"/>
    <lineage>
        <taxon>Eukaryota</taxon>
        <taxon>Fungi</taxon>
        <taxon>Dikarya</taxon>
        <taxon>Basidiomycota</taxon>
        <taxon>Agaricomycotina</taxon>
        <taxon>Tremellomycetes</taxon>
        <taxon>Tremellales</taxon>
        <taxon>Rhynchogastremaceae</taxon>
        <taxon>Papiliotrema</taxon>
    </lineage>
</organism>
<dbReference type="InterPro" id="IPR041792">
    <property type="entry name" value="MPP_PAP"/>
</dbReference>
<dbReference type="AlphaFoldDB" id="A0AAD9L901"/>
<evidence type="ECO:0000259" key="5">
    <source>
        <dbReference type="Pfam" id="PF00149"/>
    </source>
</evidence>
<dbReference type="Gene3D" id="3.60.21.10">
    <property type="match status" value="1"/>
</dbReference>
<keyword evidence="9" id="KW-1185">Reference proteome</keyword>
<dbReference type="Pfam" id="PF16656">
    <property type="entry name" value="Pur_ac_phosph_N"/>
    <property type="match status" value="1"/>
</dbReference>
<dbReference type="PANTHER" id="PTHR45867:SF10">
    <property type="entry name" value="PURPLE ACID PHOSPHATASE"/>
    <property type="match status" value="1"/>
</dbReference>
<name>A0AAD9L901_PAPLA</name>
<evidence type="ECO:0000259" key="7">
    <source>
        <dbReference type="Pfam" id="PF16656"/>
    </source>
</evidence>
<dbReference type="Pfam" id="PF14008">
    <property type="entry name" value="Metallophos_C"/>
    <property type="match status" value="1"/>
</dbReference>
<evidence type="ECO:0000256" key="1">
    <source>
        <dbReference type="ARBA" id="ARBA00022729"/>
    </source>
</evidence>
<proteinExistence type="inferred from homology"/>
<protein>
    <recommendedName>
        <fullName evidence="3">Purple acid phosphatase</fullName>
        <ecNumber evidence="3">3.1.3.2</ecNumber>
    </recommendedName>
</protein>
<reference evidence="8" key="1">
    <citation type="submission" date="2023-02" db="EMBL/GenBank/DDBJ databases">
        <title>Identification and recombinant expression of a fungal hydrolase from Papiliotrema laurentii that hydrolyzes apple cutin and clears colloidal polyester polyurethane.</title>
        <authorList>
            <consortium name="DOE Joint Genome Institute"/>
            <person name="Roman V.A."/>
            <person name="Bojanowski C."/>
            <person name="Crable B.R."/>
            <person name="Wagner D.N."/>
            <person name="Hung C.S."/>
            <person name="Nadeau L.J."/>
            <person name="Schratz L."/>
            <person name="Haridas S."/>
            <person name="Pangilinan J."/>
            <person name="Lipzen A."/>
            <person name="Na H."/>
            <person name="Yan M."/>
            <person name="Ng V."/>
            <person name="Grigoriev I.V."/>
            <person name="Spatafora J.W."/>
            <person name="Barlow D."/>
            <person name="Biffinger J."/>
            <person name="Kelley-Loughnane N."/>
            <person name="Varaljay V.A."/>
            <person name="Crookes-Goodson W.J."/>
        </authorList>
    </citation>
    <scope>NUCLEOTIDE SEQUENCE</scope>
    <source>
        <strain evidence="8">5307AH</strain>
    </source>
</reference>
<evidence type="ECO:0000313" key="9">
    <source>
        <dbReference type="Proteomes" id="UP001182556"/>
    </source>
</evidence>
<feature type="compositionally biased region" description="Gly residues" evidence="4">
    <location>
        <begin position="521"/>
        <end position="546"/>
    </location>
</feature>
<dbReference type="InterPro" id="IPR004843">
    <property type="entry name" value="Calcineurin-like_PHP"/>
</dbReference>
<dbReference type="InterPro" id="IPR015914">
    <property type="entry name" value="PAPs_N"/>
</dbReference>
<dbReference type="EMBL" id="JAODAN010000002">
    <property type="protein sequence ID" value="KAK1926844.1"/>
    <property type="molecule type" value="Genomic_DNA"/>
</dbReference>
<dbReference type="InterPro" id="IPR029052">
    <property type="entry name" value="Metallo-depent_PP-like"/>
</dbReference>
<evidence type="ECO:0000256" key="3">
    <source>
        <dbReference type="RuleBase" id="RU361203"/>
    </source>
</evidence>
<sequence>MVCSLLECLAPGELVKPSPALAVPLANQSYPLWTVPGAHPANPFEPLQQRLAIRDAWSMGVSWNTYTPLDDSEAIVEYGTDPFNLDQKVFANQSTFPTSFTWSHHAVLEGLQPKTEYHYRVAYSNCLKCNTLPTYKFTTPRAPGDKESYSVAVVADMGLMGPNGLTDVTGNGAGGALLPGEENSIQSLTEYLDTYDHIIHIGDLAYADYFLKESIQGFFGNDSILTNASAVVEGYESLNEAFYDEITPLTSGKAYMVAVGNHESNCDNGGVTDKANNIKYTTSICMPGQTNFTAYADHWNMPGTPGPTQNFWYSYDDGMVHYIVLDFETDFGEGLYGPDEVGGSGKQVSPPRGKVNEQIDWLKADLAAVDRSKTPWVLAFGHRPYYVGVADARCDSCQQAFETVLYEGNVDLVMHGHDHVYSRSVPVYNNTADANGYNNPRFPTYITNGLGGHYDGYDAIDNPLPENIAYGFENVYGWSRLTFANETHVKQEFIAARNGTVMDEFWLYREHNGQQDESNGEGNGNGKGNGNGNGKGNGKGKGNGSG</sequence>
<feature type="domain" description="Purple acid phosphatase N-terminal" evidence="7">
    <location>
        <begin position="46"/>
        <end position="139"/>
    </location>
</feature>
<comment type="caution">
    <text evidence="8">The sequence shown here is derived from an EMBL/GenBank/DDBJ whole genome shotgun (WGS) entry which is preliminary data.</text>
</comment>
<keyword evidence="1" id="KW-0732">Signal</keyword>
<gene>
    <name evidence="8" type="ORF">DB88DRAFT_538700</name>
</gene>
<dbReference type="GO" id="GO:0046872">
    <property type="term" value="F:metal ion binding"/>
    <property type="evidence" value="ECO:0007669"/>
    <property type="project" value="InterPro"/>
</dbReference>
<keyword evidence="3" id="KW-0378">Hydrolase</keyword>
<dbReference type="Pfam" id="PF00149">
    <property type="entry name" value="Metallophos"/>
    <property type="match status" value="1"/>
</dbReference>
<dbReference type="SUPFAM" id="SSF49363">
    <property type="entry name" value="Purple acid phosphatase, N-terminal domain"/>
    <property type="match status" value="1"/>
</dbReference>
<dbReference type="SUPFAM" id="SSF56300">
    <property type="entry name" value="Metallo-dependent phosphatases"/>
    <property type="match status" value="1"/>
</dbReference>
<dbReference type="Proteomes" id="UP001182556">
    <property type="component" value="Unassembled WGS sequence"/>
</dbReference>
<dbReference type="EC" id="3.1.3.2" evidence="3"/>
<feature type="domain" description="Calcineurin-like phosphoesterase" evidence="5">
    <location>
        <begin position="151"/>
        <end position="421"/>
    </location>
</feature>